<dbReference type="PANTHER" id="PTHR43792">
    <property type="entry name" value="GNAT FAMILY, PUTATIVE (AFU_ORTHOLOGUE AFUA_3G00765)-RELATED-RELATED"/>
    <property type="match status" value="1"/>
</dbReference>
<comment type="caution">
    <text evidence="5">The sequence shown here is derived from an EMBL/GenBank/DDBJ whole genome shotgun (WGS) entry which is preliminary data.</text>
</comment>
<evidence type="ECO:0000256" key="3">
    <source>
        <dbReference type="ARBA" id="ARBA00038502"/>
    </source>
</evidence>
<protein>
    <submittedName>
        <fullName evidence="5">Ribosomal-protein-alanine N-acetyltransferase</fullName>
        <ecNumber evidence="5">2.3.1.267</ecNumber>
    </submittedName>
</protein>
<dbReference type="InterPro" id="IPR016181">
    <property type="entry name" value="Acyl_CoA_acyltransferase"/>
</dbReference>
<evidence type="ECO:0000313" key="6">
    <source>
        <dbReference type="Proteomes" id="UP001320766"/>
    </source>
</evidence>
<keyword evidence="6" id="KW-1185">Reference proteome</keyword>
<dbReference type="Proteomes" id="UP001320766">
    <property type="component" value="Unassembled WGS sequence"/>
</dbReference>
<dbReference type="SUPFAM" id="SSF55729">
    <property type="entry name" value="Acyl-CoA N-acyltransferases (Nat)"/>
    <property type="match status" value="1"/>
</dbReference>
<dbReference type="EC" id="2.3.1.267" evidence="5"/>
<keyword evidence="2 5" id="KW-0012">Acyltransferase</keyword>
<keyword evidence="1 5" id="KW-0808">Transferase</keyword>
<dbReference type="PROSITE" id="PS51186">
    <property type="entry name" value="GNAT"/>
    <property type="match status" value="1"/>
</dbReference>
<organism evidence="5 6">
    <name type="scientific">Nonomuraea roseoviolacea subsp. carminata</name>
    <dbReference type="NCBI Taxonomy" id="160689"/>
    <lineage>
        <taxon>Bacteria</taxon>
        <taxon>Bacillati</taxon>
        <taxon>Actinomycetota</taxon>
        <taxon>Actinomycetes</taxon>
        <taxon>Streptosporangiales</taxon>
        <taxon>Streptosporangiaceae</taxon>
        <taxon>Nonomuraea</taxon>
    </lineage>
</organism>
<dbReference type="Pfam" id="PF13302">
    <property type="entry name" value="Acetyltransf_3"/>
    <property type="match status" value="1"/>
</dbReference>
<evidence type="ECO:0000256" key="1">
    <source>
        <dbReference type="ARBA" id="ARBA00022679"/>
    </source>
</evidence>
<evidence type="ECO:0000259" key="4">
    <source>
        <dbReference type="PROSITE" id="PS51186"/>
    </source>
</evidence>
<sequence length="184" mass="20567">MMRISLAGGVVLRPVAEGDAQALTDAFVRNREHLRPWDPRRPETFFTLTGQTERLEAQLQQCRAGRVMPWVLADGERIVGCVNLNSIVYGAFASGALGYWLDAGYTGRGLATGAVMEVCRDAGERLGLHRVEAATLLHNVASQRVLEKAGFEVYGVAPRYIHIDGEWRDHRLFQRILNDRPPRL</sequence>
<dbReference type="EMBL" id="JAMZEC010000001">
    <property type="protein sequence ID" value="MCP2347924.1"/>
    <property type="molecule type" value="Genomic_DNA"/>
</dbReference>
<name>A0ABT1K1Q3_9ACTN</name>
<dbReference type="InterPro" id="IPR051531">
    <property type="entry name" value="N-acetyltransferase"/>
</dbReference>
<gene>
    <name evidence="5" type="ORF">HD595_004046</name>
</gene>
<comment type="similarity">
    <text evidence="3">Belongs to the acetyltransferase family. RimJ subfamily.</text>
</comment>
<dbReference type="PANTHER" id="PTHR43792:SF8">
    <property type="entry name" value="[RIBOSOMAL PROTEIN US5]-ALANINE N-ACETYLTRANSFERASE"/>
    <property type="match status" value="1"/>
</dbReference>
<feature type="domain" description="N-acetyltransferase" evidence="4">
    <location>
        <begin position="10"/>
        <end position="174"/>
    </location>
</feature>
<proteinExistence type="inferred from homology"/>
<dbReference type="Gene3D" id="3.40.630.30">
    <property type="match status" value="1"/>
</dbReference>
<reference evidence="5 6" key="1">
    <citation type="submission" date="2022-06" db="EMBL/GenBank/DDBJ databases">
        <title>Sequencing the genomes of 1000 actinobacteria strains.</title>
        <authorList>
            <person name="Klenk H.-P."/>
        </authorList>
    </citation>
    <scope>NUCLEOTIDE SEQUENCE [LARGE SCALE GENOMIC DNA]</scope>
    <source>
        <strain evidence="5 6">DSM 44170</strain>
    </source>
</reference>
<accession>A0ABT1K1Q3</accession>
<dbReference type="InterPro" id="IPR000182">
    <property type="entry name" value="GNAT_dom"/>
</dbReference>
<evidence type="ECO:0000256" key="2">
    <source>
        <dbReference type="ARBA" id="ARBA00023315"/>
    </source>
</evidence>
<evidence type="ECO:0000313" key="5">
    <source>
        <dbReference type="EMBL" id="MCP2347924.1"/>
    </source>
</evidence>
<dbReference type="GO" id="GO:0008999">
    <property type="term" value="F:protein-N-terminal-alanine acetyltransferase activity"/>
    <property type="evidence" value="ECO:0007669"/>
    <property type="project" value="UniProtKB-EC"/>
</dbReference>